<dbReference type="Proteomes" id="UP001652445">
    <property type="component" value="Unassembled WGS sequence"/>
</dbReference>
<proteinExistence type="predicted"/>
<organism evidence="2 3">
    <name type="scientific">Paenibacillus baimaensis</name>
    <dbReference type="NCBI Taxonomy" id="2982185"/>
    <lineage>
        <taxon>Bacteria</taxon>
        <taxon>Bacillati</taxon>
        <taxon>Bacillota</taxon>
        <taxon>Bacilli</taxon>
        <taxon>Bacillales</taxon>
        <taxon>Paenibacillaceae</taxon>
        <taxon>Paenibacillus</taxon>
    </lineage>
</organism>
<evidence type="ECO:0000256" key="1">
    <source>
        <dbReference type="SAM" id="Phobius"/>
    </source>
</evidence>
<protein>
    <submittedName>
        <fullName evidence="2">Uncharacterized protein</fullName>
    </submittedName>
</protein>
<dbReference type="EMBL" id="JAOQIO010000084">
    <property type="protein sequence ID" value="MCU6794647.1"/>
    <property type="molecule type" value="Genomic_DNA"/>
</dbReference>
<keyword evidence="1" id="KW-1133">Transmembrane helix</keyword>
<accession>A0ABT2UJ58</accession>
<keyword evidence="3" id="KW-1185">Reference proteome</keyword>
<keyword evidence="1" id="KW-0472">Membrane</keyword>
<feature type="transmembrane region" description="Helical" evidence="1">
    <location>
        <begin position="23"/>
        <end position="43"/>
    </location>
</feature>
<name>A0ABT2UJ58_9BACL</name>
<evidence type="ECO:0000313" key="3">
    <source>
        <dbReference type="Proteomes" id="UP001652445"/>
    </source>
</evidence>
<evidence type="ECO:0000313" key="2">
    <source>
        <dbReference type="EMBL" id="MCU6794647.1"/>
    </source>
</evidence>
<feature type="transmembrane region" description="Helical" evidence="1">
    <location>
        <begin position="55"/>
        <end position="75"/>
    </location>
</feature>
<sequence>MNEMNEQQATQWRKRRTMGKGKYVMYFGILTWGIAVTAIITGMEWLTQHTFQMSWLYIRLIVFASIGFFISVLRWEARERKFKSYLTKKGASE</sequence>
<comment type="caution">
    <text evidence="2">The sequence shown here is derived from an EMBL/GenBank/DDBJ whole genome shotgun (WGS) entry which is preliminary data.</text>
</comment>
<dbReference type="RefSeq" id="WP_256711184.1">
    <property type="nucleotide sequence ID" value="NZ_JAOQIO010000084.1"/>
</dbReference>
<gene>
    <name evidence="2" type="ORF">OB236_21285</name>
</gene>
<keyword evidence="1" id="KW-0812">Transmembrane</keyword>
<reference evidence="2 3" key="1">
    <citation type="submission" date="2022-09" db="EMBL/GenBank/DDBJ databases">
        <authorList>
            <person name="Han X.L."/>
            <person name="Wang Q."/>
            <person name="Lu T."/>
        </authorList>
    </citation>
    <scope>NUCLEOTIDE SEQUENCE [LARGE SCALE GENOMIC DNA]</scope>
    <source>
        <strain evidence="2 3">WQ 127069</strain>
    </source>
</reference>